<dbReference type="SMART" id="SM00086">
    <property type="entry name" value="PAC"/>
    <property type="match status" value="2"/>
</dbReference>
<dbReference type="InterPro" id="IPR003594">
    <property type="entry name" value="HATPase_dom"/>
</dbReference>
<sequence>MNEAYLNNYSAEETIQIQLESLRKKFRESQIHLQTIFDEAIIGIVLLNYETGISLCNPAFQEMLGYSENELKTMNFREFTHPDDLIKELEIYRKVTESKIDKYQLEKRYIRKDKSIIWGRLSLTITRNSLDKPEYVIGMVENITQRKLAEESLRESEEQFRNLFENSMDGICITKPDGTIISANPAICEMLGMTEGEICAVGRKGIVDFFDGRVSKLLVEREQTGKFKGEYYAIHKSGKRIPVEATSKFYWNSKGEKVASVISRDITDRIKTRQEIDRLDRLNLIGQMAAGIGHEIRNPLTIVRGYLQLLGSKPENEVQRPTFDLMISELDRANSIITEFLSLARTKQTDLIVQSLNDILHNLYPLIEADTYSQNKQICFNPGIIPNLELNKNEISQLVLNLARNGLEAMKERGRLTIATGLENEKVVLVIEDEGDGISSEEIEKIGTPFYTTKDNGTGLGLTTCFKIAEAHNAKIDVESSPKGTKFLIAFPIPSINP</sequence>
<keyword evidence="13" id="KW-1185">Reference proteome</keyword>
<dbReference type="RefSeq" id="WP_092332391.1">
    <property type="nucleotide sequence ID" value="NZ_FNCP01000008.1"/>
</dbReference>
<dbReference type="SUPFAM" id="SSF47384">
    <property type="entry name" value="Homodimeric domain of signal transducing histidine kinase"/>
    <property type="match status" value="1"/>
</dbReference>
<dbReference type="InterPro" id="IPR013655">
    <property type="entry name" value="PAS_fold_3"/>
</dbReference>
<feature type="domain" description="Histidine kinase" evidence="9">
    <location>
        <begin position="291"/>
        <end position="495"/>
    </location>
</feature>
<dbReference type="InterPro" id="IPR035965">
    <property type="entry name" value="PAS-like_dom_sf"/>
</dbReference>
<dbReference type="SUPFAM" id="SSF55785">
    <property type="entry name" value="PYP-like sensor domain (PAS domain)"/>
    <property type="match status" value="2"/>
</dbReference>
<dbReference type="PROSITE" id="PS50113">
    <property type="entry name" value="PAC"/>
    <property type="match status" value="1"/>
</dbReference>
<evidence type="ECO:0000259" key="10">
    <source>
        <dbReference type="PROSITE" id="PS50112"/>
    </source>
</evidence>
<dbReference type="InterPro" id="IPR000700">
    <property type="entry name" value="PAS-assoc_C"/>
</dbReference>
<dbReference type="PROSITE" id="PS50112">
    <property type="entry name" value="PAS"/>
    <property type="match status" value="2"/>
</dbReference>
<evidence type="ECO:0000256" key="4">
    <source>
        <dbReference type="ARBA" id="ARBA00022679"/>
    </source>
</evidence>
<keyword evidence="4" id="KW-0808">Transferase</keyword>
<evidence type="ECO:0000256" key="6">
    <source>
        <dbReference type="ARBA" id="ARBA00022777"/>
    </source>
</evidence>
<dbReference type="STRING" id="1121419.SAMN05443529_10862"/>
<name>A0A1G7YHP8_9FIRM</name>
<evidence type="ECO:0000313" key="12">
    <source>
        <dbReference type="EMBL" id="SDG96033.1"/>
    </source>
</evidence>
<dbReference type="SMART" id="SM00091">
    <property type="entry name" value="PAS"/>
    <property type="match status" value="2"/>
</dbReference>
<evidence type="ECO:0000256" key="8">
    <source>
        <dbReference type="ARBA" id="ARBA00023012"/>
    </source>
</evidence>
<keyword evidence="7" id="KW-0067">ATP-binding</keyword>
<keyword evidence="3" id="KW-0597">Phosphoprotein</keyword>
<dbReference type="Gene3D" id="1.10.287.130">
    <property type="match status" value="1"/>
</dbReference>
<dbReference type="InterPro" id="IPR036890">
    <property type="entry name" value="HATPase_C_sf"/>
</dbReference>
<evidence type="ECO:0000256" key="2">
    <source>
        <dbReference type="ARBA" id="ARBA00012438"/>
    </source>
</evidence>
<dbReference type="CDD" id="cd00130">
    <property type="entry name" value="PAS"/>
    <property type="match status" value="2"/>
</dbReference>
<organism evidence="12 13">
    <name type="scientific">Desulfosporosinus hippei DSM 8344</name>
    <dbReference type="NCBI Taxonomy" id="1121419"/>
    <lineage>
        <taxon>Bacteria</taxon>
        <taxon>Bacillati</taxon>
        <taxon>Bacillota</taxon>
        <taxon>Clostridia</taxon>
        <taxon>Eubacteriales</taxon>
        <taxon>Desulfitobacteriaceae</taxon>
        <taxon>Desulfosporosinus</taxon>
    </lineage>
</organism>
<dbReference type="Pfam" id="PF00512">
    <property type="entry name" value="HisKA"/>
    <property type="match status" value="1"/>
</dbReference>
<dbReference type="SUPFAM" id="SSF55874">
    <property type="entry name" value="ATPase domain of HSP90 chaperone/DNA topoisomerase II/histidine kinase"/>
    <property type="match status" value="1"/>
</dbReference>
<dbReference type="InterPro" id="IPR004358">
    <property type="entry name" value="Sig_transdc_His_kin-like_C"/>
</dbReference>
<protein>
    <recommendedName>
        <fullName evidence="2">histidine kinase</fullName>
        <ecNumber evidence="2">2.7.13.3</ecNumber>
    </recommendedName>
</protein>
<accession>A0A1G7YHP8</accession>
<keyword evidence="8" id="KW-0902">Two-component regulatory system</keyword>
<evidence type="ECO:0000259" key="11">
    <source>
        <dbReference type="PROSITE" id="PS50113"/>
    </source>
</evidence>
<keyword evidence="5" id="KW-0547">Nucleotide-binding</keyword>
<feature type="domain" description="PAS" evidence="10">
    <location>
        <begin position="156"/>
        <end position="198"/>
    </location>
</feature>
<feature type="domain" description="PAC" evidence="11">
    <location>
        <begin position="103"/>
        <end position="155"/>
    </location>
</feature>
<feature type="domain" description="PAS" evidence="10">
    <location>
        <begin position="29"/>
        <end position="99"/>
    </location>
</feature>
<dbReference type="NCBIfam" id="TIGR00229">
    <property type="entry name" value="sensory_box"/>
    <property type="match status" value="2"/>
</dbReference>
<evidence type="ECO:0000313" key="13">
    <source>
        <dbReference type="Proteomes" id="UP000198656"/>
    </source>
</evidence>
<dbReference type="GO" id="GO:0005524">
    <property type="term" value="F:ATP binding"/>
    <property type="evidence" value="ECO:0007669"/>
    <property type="project" value="UniProtKB-KW"/>
</dbReference>
<dbReference type="Gene3D" id="3.30.450.20">
    <property type="entry name" value="PAS domain"/>
    <property type="match status" value="2"/>
</dbReference>
<evidence type="ECO:0000256" key="1">
    <source>
        <dbReference type="ARBA" id="ARBA00000085"/>
    </source>
</evidence>
<dbReference type="Pfam" id="PF02518">
    <property type="entry name" value="HATPase_c"/>
    <property type="match status" value="1"/>
</dbReference>
<dbReference type="Pfam" id="PF08447">
    <property type="entry name" value="PAS_3"/>
    <property type="match status" value="1"/>
</dbReference>
<dbReference type="CDD" id="cd00082">
    <property type="entry name" value="HisKA"/>
    <property type="match status" value="1"/>
</dbReference>
<dbReference type="GO" id="GO:0000155">
    <property type="term" value="F:phosphorelay sensor kinase activity"/>
    <property type="evidence" value="ECO:0007669"/>
    <property type="project" value="InterPro"/>
</dbReference>
<evidence type="ECO:0000256" key="7">
    <source>
        <dbReference type="ARBA" id="ARBA00022840"/>
    </source>
</evidence>
<dbReference type="SMART" id="SM00388">
    <property type="entry name" value="HisKA"/>
    <property type="match status" value="1"/>
</dbReference>
<dbReference type="SMART" id="SM00387">
    <property type="entry name" value="HATPase_c"/>
    <property type="match status" value="1"/>
</dbReference>
<evidence type="ECO:0000259" key="9">
    <source>
        <dbReference type="PROSITE" id="PS50109"/>
    </source>
</evidence>
<evidence type="ECO:0000256" key="5">
    <source>
        <dbReference type="ARBA" id="ARBA00022741"/>
    </source>
</evidence>
<dbReference type="Proteomes" id="UP000198656">
    <property type="component" value="Unassembled WGS sequence"/>
</dbReference>
<dbReference type="AlphaFoldDB" id="A0A1G7YHP8"/>
<dbReference type="PANTHER" id="PTHR43065:SF10">
    <property type="entry name" value="PEROXIDE STRESS-ACTIVATED HISTIDINE KINASE MAK3"/>
    <property type="match status" value="1"/>
</dbReference>
<dbReference type="Pfam" id="PF13426">
    <property type="entry name" value="PAS_9"/>
    <property type="match status" value="1"/>
</dbReference>
<dbReference type="EMBL" id="FNCP01000008">
    <property type="protein sequence ID" value="SDG96033.1"/>
    <property type="molecule type" value="Genomic_DNA"/>
</dbReference>
<dbReference type="InterPro" id="IPR003661">
    <property type="entry name" value="HisK_dim/P_dom"/>
</dbReference>
<dbReference type="InterPro" id="IPR005467">
    <property type="entry name" value="His_kinase_dom"/>
</dbReference>
<dbReference type="OrthoDB" id="505470at2"/>
<dbReference type="InterPro" id="IPR000014">
    <property type="entry name" value="PAS"/>
</dbReference>
<dbReference type="Gene3D" id="3.30.565.10">
    <property type="entry name" value="Histidine kinase-like ATPase, C-terminal domain"/>
    <property type="match status" value="1"/>
</dbReference>
<dbReference type="InterPro" id="IPR001610">
    <property type="entry name" value="PAC"/>
</dbReference>
<dbReference type="PRINTS" id="PR00344">
    <property type="entry name" value="BCTRLSENSOR"/>
</dbReference>
<keyword evidence="6" id="KW-0418">Kinase</keyword>
<dbReference type="InterPro" id="IPR036097">
    <property type="entry name" value="HisK_dim/P_sf"/>
</dbReference>
<dbReference type="PANTHER" id="PTHR43065">
    <property type="entry name" value="SENSOR HISTIDINE KINASE"/>
    <property type="match status" value="1"/>
</dbReference>
<dbReference type="EC" id="2.7.13.3" evidence="2"/>
<proteinExistence type="predicted"/>
<gene>
    <name evidence="12" type="ORF">SAMN05443529_10862</name>
</gene>
<comment type="catalytic activity">
    <reaction evidence="1">
        <text>ATP + protein L-histidine = ADP + protein N-phospho-L-histidine.</text>
        <dbReference type="EC" id="2.7.13.3"/>
    </reaction>
</comment>
<evidence type="ECO:0000256" key="3">
    <source>
        <dbReference type="ARBA" id="ARBA00022553"/>
    </source>
</evidence>
<reference evidence="13" key="1">
    <citation type="submission" date="2016-10" db="EMBL/GenBank/DDBJ databases">
        <authorList>
            <person name="Varghese N."/>
            <person name="Submissions S."/>
        </authorList>
    </citation>
    <scope>NUCLEOTIDE SEQUENCE [LARGE SCALE GENOMIC DNA]</scope>
    <source>
        <strain evidence="13">DSM 8344</strain>
    </source>
</reference>
<dbReference type="PROSITE" id="PS50109">
    <property type="entry name" value="HIS_KIN"/>
    <property type="match status" value="1"/>
</dbReference>